<organism evidence="2 3">
    <name type="scientific">Phormidesmis priestleyi</name>
    <dbReference type="NCBI Taxonomy" id="268141"/>
    <lineage>
        <taxon>Bacteria</taxon>
        <taxon>Bacillati</taxon>
        <taxon>Cyanobacteriota</taxon>
        <taxon>Cyanophyceae</taxon>
        <taxon>Leptolyngbyales</taxon>
        <taxon>Leptolyngbyaceae</taxon>
        <taxon>Phormidesmis</taxon>
    </lineage>
</organism>
<feature type="signal peptide" evidence="1">
    <location>
        <begin position="1"/>
        <end position="24"/>
    </location>
</feature>
<dbReference type="EMBL" id="QBMP01000001">
    <property type="protein sequence ID" value="PZO61335.1"/>
    <property type="molecule type" value="Genomic_DNA"/>
</dbReference>
<dbReference type="InterPro" id="IPR010865">
    <property type="entry name" value="DUF1499"/>
</dbReference>
<reference evidence="2 3" key="2">
    <citation type="submission" date="2018-06" db="EMBL/GenBank/DDBJ databases">
        <title>Metagenomic assembly of (sub)arctic Cyanobacteria and their associated microbiome from non-axenic cultures.</title>
        <authorList>
            <person name="Baurain D."/>
        </authorList>
    </citation>
    <scope>NUCLEOTIDE SEQUENCE [LARGE SCALE GENOMIC DNA]</scope>
    <source>
        <strain evidence="2">ULC027bin1</strain>
    </source>
</reference>
<evidence type="ECO:0000256" key="1">
    <source>
        <dbReference type="SAM" id="SignalP"/>
    </source>
</evidence>
<dbReference type="PANTHER" id="PTHR34801">
    <property type="entry name" value="EXPRESSED PROTEIN"/>
    <property type="match status" value="1"/>
</dbReference>
<proteinExistence type="predicted"/>
<dbReference type="Proteomes" id="UP000249794">
    <property type="component" value="Unassembled WGS sequence"/>
</dbReference>
<dbReference type="Pfam" id="PF07386">
    <property type="entry name" value="DUF1499"/>
    <property type="match status" value="1"/>
</dbReference>
<gene>
    <name evidence="2" type="ORF">DCF15_00065</name>
</gene>
<accession>A0A2W4ZT02</accession>
<protein>
    <submittedName>
        <fullName evidence="2">DUF1499 domain-containing protein</fullName>
    </submittedName>
</protein>
<keyword evidence="1" id="KW-0732">Signal</keyword>
<evidence type="ECO:0000313" key="3">
    <source>
        <dbReference type="Proteomes" id="UP000249794"/>
    </source>
</evidence>
<reference evidence="3" key="1">
    <citation type="submission" date="2018-04" db="EMBL/GenBank/DDBJ databases">
        <authorList>
            <person name="Cornet L."/>
        </authorList>
    </citation>
    <scope>NUCLEOTIDE SEQUENCE [LARGE SCALE GENOMIC DNA]</scope>
</reference>
<dbReference type="AlphaFoldDB" id="A0A2W4ZT02"/>
<comment type="caution">
    <text evidence="2">The sequence shown here is derived from an EMBL/GenBank/DDBJ whole genome shotgun (WGS) entry which is preliminary data.</text>
</comment>
<sequence>MTVTILAVALITLMSFSLSSGASAQAETMAVLPGLKGVFTSTQPEGIGIIDGQLANCPTTPNCVVSQRADADHAIAPITYTTDLATARQNLVDILGVVPRTQIVQQSDDYILAMSESRLMGFVDDSEFYFPADESVIQIRAAARLGESDLGVNRRRLEQIRLAFQDLEQRTAASKTAE</sequence>
<name>A0A2W4ZT02_9CYAN</name>
<evidence type="ECO:0000313" key="2">
    <source>
        <dbReference type="EMBL" id="PZO61335.1"/>
    </source>
</evidence>
<dbReference type="PANTHER" id="PTHR34801:SF6">
    <property type="entry name" value="SLL1620 PROTEIN"/>
    <property type="match status" value="1"/>
</dbReference>
<feature type="chain" id="PRO_5015870936" evidence="1">
    <location>
        <begin position="25"/>
        <end position="178"/>
    </location>
</feature>